<dbReference type="EMBL" id="CP147846">
    <property type="protein sequence ID" value="WXG69799.1"/>
    <property type="molecule type" value="Genomic_DNA"/>
</dbReference>
<dbReference type="Proteomes" id="UP001432000">
    <property type="component" value="Chromosome"/>
</dbReference>
<name>A0ABZ2PLC4_9NOCA</name>
<sequence>MATIGLSIESGAMNAVLFDLEADAVVATQVTSLEGDESSSLRTAVEAMTAVAARRSMVVDAVGLVYRSADERDRLVAAIEASALDNVQLVSASTAILGWLARSPDFEFAECVLLYYIGPSGVALSLADSANASLSSPKTATLDSMSPERIGSTVPLAWEVLDEAGRKPDAVALFGDRSGSRDLIDILALGLGVPVVRVSDSAQIAACGAGLAAAGDPEMLAAPIAEGGAAASSEPPLAARVPSVPSIVMAPEEISVRRTIARKKLVLTAAVLAGVLSGGVALASTLPQGTTVSNEASEPEAEATGIDASLAGATQSVEVTPPAPPVAPAPPMIIDPVTQQPVVAEAPAVEWTIDPTTGVARPREGFTPIPAAAIPPAAAVIPRQTVVPPVFAVPTYESEPGKSEEQLQQEAWDEHWAHTAAWLQQEIVGN</sequence>
<accession>A0ABZ2PLC4</accession>
<evidence type="ECO:0000313" key="3">
    <source>
        <dbReference type="Proteomes" id="UP001432000"/>
    </source>
</evidence>
<dbReference type="RefSeq" id="WP_338890798.1">
    <property type="nucleotide sequence ID" value="NZ_CP147846.1"/>
</dbReference>
<organism evidence="2 3">
    <name type="scientific">Rhodococcus sovatensis</name>
    <dbReference type="NCBI Taxonomy" id="1805840"/>
    <lineage>
        <taxon>Bacteria</taxon>
        <taxon>Bacillati</taxon>
        <taxon>Actinomycetota</taxon>
        <taxon>Actinomycetes</taxon>
        <taxon>Mycobacteriales</taxon>
        <taxon>Nocardiaceae</taxon>
        <taxon>Rhodococcus</taxon>
    </lineage>
</organism>
<evidence type="ECO:0000259" key="1">
    <source>
        <dbReference type="Pfam" id="PF23717"/>
    </source>
</evidence>
<feature type="domain" description="DUF7159" evidence="1">
    <location>
        <begin position="4"/>
        <end position="221"/>
    </location>
</feature>
<reference evidence="2 3" key="1">
    <citation type="submission" date="2024-03" db="EMBL/GenBank/DDBJ databases">
        <title>Natural products discovery in diverse microorganisms through a two-stage MS feature dereplication strategy.</title>
        <authorList>
            <person name="Zhang R."/>
        </authorList>
    </citation>
    <scope>NUCLEOTIDE SEQUENCE [LARGE SCALE GENOMIC DNA]</scope>
    <source>
        <strain evidence="2 3">18930</strain>
    </source>
</reference>
<dbReference type="InterPro" id="IPR055583">
    <property type="entry name" value="DUF7159"/>
</dbReference>
<gene>
    <name evidence="2" type="ORF">WDS16_04415</name>
</gene>
<proteinExistence type="predicted"/>
<evidence type="ECO:0000313" key="2">
    <source>
        <dbReference type="EMBL" id="WXG69799.1"/>
    </source>
</evidence>
<keyword evidence="3" id="KW-1185">Reference proteome</keyword>
<dbReference type="Pfam" id="PF23717">
    <property type="entry name" value="DUF7159"/>
    <property type="match status" value="1"/>
</dbReference>
<protein>
    <recommendedName>
        <fullName evidence="1">DUF7159 domain-containing protein</fullName>
    </recommendedName>
</protein>